<evidence type="ECO:0000256" key="4">
    <source>
        <dbReference type="ARBA" id="ARBA00022960"/>
    </source>
</evidence>
<evidence type="ECO:0000256" key="2">
    <source>
        <dbReference type="ARBA" id="ARBA00005992"/>
    </source>
</evidence>
<dbReference type="InterPro" id="IPR038063">
    <property type="entry name" value="Transpep_catalytic_dom"/>
</dbReference>
<dbReference type="InterPro" id="IPR036366">
    <property type="entry name" value="PGBDSf"/>
</dbReference>
<keyword evidence="3" id="KW-0808">Transferase</keyword>
<evidence type="ECO:0000256" key="1">
    <source>
        <dbReference type="ARBA" id="ARBA00004752"/>
    </source>
</evidence>
<evidence type="ECO:0000313" key="9">
    <source>
        <dbReference type="EMBL" id="WOT03759.1"/>
    </source>
</evidence>
<feature type="active site" description="Nucleophile" evidence="7">
    <location>
        <position position="356"/>
    </location>
</feature>
<dbReference type="PANTHER" id="PTHR41533">
    <property type="entry name" value="L,D-TRANSPEPTIDASE HI_1667-RELATED"/>
    <property type="match status" value="1"/>
</dbReference>
<comment type="similarity">
    <text evidence="2">Belongs to the YkuD family.</text>
</comment>
<feature type="domain" description="L,D-TPase catalytic" evidence="8">
    <location>
        <begin position="205"/>
        <end position="384"/>
    </location>
</feature>
<dbReference type="Gene3D" id="1.10.101.10">
    <property type="entry name" value="PGBD-like superfamily/PGBD"/>
    <property type="match status" value="1"/>
</dbReference>
<keyword evidence="5 7" id="KW-0573">Peptidoglycan synthesis</keyword>
<evidence type="ECO:0000256" key="7">
    <source>
        <dbReference type="PROSITE-ProRule" id="PRU01373"/>
    </source>
</evidence>
<dbReference type="PANTHER" id="PTHR41533:SF1">
    <property type="entry name" value="L,D-TRANSPEPTIDASE YCBB-RELATED"/>
    <property type="match status" value="1"/>
</dbReference>
<keyword evidence="10" id="KW-1185">Reference proteome</keyword>
<dbReference type="CDD" id="cd16913">
    <property type="entry name" value="YkuD_like"/>
    <property type="match status" value="1"/>
</dbReference>
<gene>
    <name evidence="9" type="ORF">RGE70_10390</name>
</gene>
<dbReference type="SUPFAM" id="SSF141523">
    <property type="entry name" value="L,D-transpeptidase catalytic domain-like"/>
    <property type="match status" value="1"/>
</dbReference>
<keyword evidence="6 7" id="KW-0961">Cell wall biogenesis/degradation</keyword>
<name>A0ABZ0JVG1_9GAMM</name>
<reference evidence="9 10" key="1">
    <citation type="submission" date="2023-10" db="EMBL/GenBank/DDBJ databases">
        <title>Complete genome sequence of Shewanella sp. DAU334.</title>
        <authorList>
            <person name="Lee Y.-S."/>
            <person name="Jeong H.-R."/>
            <person name="Hwang E.-J."/>
            <person name="Choi Y.-L."/>
            <person name="Kim G.-D."/>
        </authorList>
    </citation>
    <scope>NUCLEOTIDE SEQUENCE [LARGE SCALE GENOMIC DNA]</scope>
    <source>
        <strain evidence="9 10">DAU334</strain>
    </source>
</reference>
<sequence>MSAQNMLAQQLALMRAVEPESNYEHDQTRLTTTLVPSDQLLAVERHIVDFWTRRQIPIRNTAYQSIQDPYTRAMAVEPDLESYLQLQNRLKHLKWLSETQSWSAIELEGLIRPNKSHQSIATIAKRLWLLADADSNLLDPQKPNFYHSALVNSVKRFQKRHGLTPDGIIGSETLKWLNLAPSDRSLLLSKNFIQRAEFMAQQLDRFLVVNIPAFEMELFNNGRIELASKVIVGKPYRQTPVMSGSISNVVINPSWRVPKNIMYNDLLPKVRENGHYIEQRNFDVFDRNNKLVKYSAEQWSELARGPFPFRFVQRPGGSNTLGRYKFYFPNDDSIFLHDTSDPNLFNRSNRALSSGCIRVEDVEGLANWIAANLVKDKQTWVDRHVDKKKTQWFALNSTLDVHLVYWTAWIDKNSQAQYRNDIYHKQSLTTVATNSIEHNNDL</sequence>
<keyword evidence="4 7" id="KW-0133">Cell shape</keyword>
<feature type="active site" description="Proton donor/acceptor" evidence="7">
    <location>
        <position position="337"/>
    </location>
</feature>
<dbReference type="Pfam" id="PF03734">
    <property type="entry name" value="YkuD"/>
    <property type="match status" value="1"/>
</dbReference>
<dbReference type="Proteomes" id="UP001529491">
    <property type="component" value="Chromosome"/>
</dbReference>
<organism evidence="9 10">
    <name type="scientific">Shewanella youngdeokensis</name>
    <dbReference type="NCBI Taxonomy" id="2999068"/>
    <lineage>
        <taxon>Bacteria</taxon>
        <taxon>Pseudomonadati</taxon>
        <taxon>Pseudomonadota</taxon>
        <taxon>Gammaproteobacteria</taxon>
        <taxon>Alteromonadales</taxon>
        <taxon>Shewanellaceae</taxon>
        <taxon>Shewanella</taxon>
    </lineage>
</organism>
<comment type="pathway">
    <text evidence="1 7">Cell wall biogenesis; peptidoglycan biosynthesis.</text>
</comment>
<proteinExistence type="inferred from homology"/>
<dbReference type="InterPro" id="IPR052905">
    <property type="entry name" value="LD-transpeptidase_YkuD-like"/>
</dbReference>
<dbReference type="PROSITE" id="PS52029">
    <property type="entry name" value="LD_TPASE"/>
    <property type="match status" value="1"/>
</dbReference>
<dbReference type="Pfam" id="PF01471">
    <property type="entry name" value="PG_binding_1"/>
    <property type="match status" value="1"/>
</dbReference>
<dbReference type="SUPFAM" id="SSF47090">
    <property type="entry name" value="PGBD-like"/>
    <property type="match status" value="1"/>
</dbReference>
<evidence type="ECO:0000256" key="5">
    <source>
        <dbReference type="ARBA" id="ARBA00022984"/>
    </source>
</evidence>
<accession>A0ABZ0JVG1</accession>
<protein>
    <submittedName>
        <fullName evidence="9">L,D-transpeptidase family protein</fullName>
    </submittedName>
</protein>
<evidence type="ECO:0000259" key="8">
    <source>
        <dbReference type="PROSITE" id="PS52029"/>
    </source>
</evidence>
<evidence type="ECO:0000256" key="6">
    <source>
        <dbReference type="ARBA" id="ARBA00023316"/>
    </source>
</evidence>
<dbReference type="Gene3D" id="2.40.440.10">
    <property type="entry name" value="L,D-transpeptidase catalytic domain-like"/>
    <property type="match status" value="1"/>
</dbReference>
<dbReference type="InterPro" id="IPR002477">
    <property type="entry name" value="Peptidoglycan-bd-like"/>
</dbReference>
<evidence type="ECO:0000256" key="3">
    <source>
        <dbReference type="ARBA" id="ARBA00022679"/>
    </source>
</evidence>
<dbReference type="RefSeq" id="WP_375087846.1">
    <property type="nucleotide sequence ID" value="NZ_CP136522.1"/>
</dbReference>
<dbReference type="InterPro" id="IPR005490">
    <property type="entry name" value="LD_TPept_cat_dom"/>
</dbReference>
<dbReference type="InterPro" id="IPR036365">
    <property type="entry name" value="PGBD-like_sf"/>
</dbReference>
<evidence type="ECO:0000313" key="10">
    <source>
        <dbReference type="Proteomes" id="UP001529491"/>
    </source>
</evidence>
<dbReference type="EMBL" id="CP136522">
    <property type="protein sequence ID" value="WOT03759.1"/>
    <property type="molecule type" value="Genomic_DNA"/>
</dbReference>